<dbReference type="PROSITE" id="PS00154">
    <property type="entry name" value="ATPASE_E1_E2"/>
    <property type="match status" value="1"/>
</dbReference>
<sequence length="1142" mass="121492">MSLPTSLPTITLLIPNMHCPSCVESITQLLSPLRSISNLNVSLLLHTVTFTPNSAAPSGSLKSGERGLAKEVTEILQREGGFVVENPSAEQLSLSTSSSPSGRIGQWFHSLGWNAAAKQEEREKRREEVRRRIHWENCEACREGRSHDVEPEAVSAAEVETKYKTIISIEGMTCSSCSSTVDKALRNVTGVDQVTIDVLGNKGTVVHSSAVTAEQIAELIEDSGYGGTIVASQPITTSPPTTERKVKIVVHGIYCNHCIVKLNAYLGTLEVKSTPFHINNHVTEITYTPREPYTIRDLLRGISGVSPEFEAAVVKETSLSDRSKEIQKREMRVLLAHWIVAFIFTIPTFIIGIVGMALLPSMDGFRMLWMRKVWGAANLGTIVLWPIATVVQFGVGRLFYARAFASMKPHLRRLLPGSRSGTRAKAPAPRRLTWRAFFNFGSMDLLVVLSTTVSYFASLAMLIIDVTSSPSMESVGSYFDSCVFLIMFILLGRVLEAYAKSRTTDAVSLLGQLRPETALLVDDTVDEPELTLVASSSPDDSLKATTSIEKHNEGDAQPVIGKQSTRNVPVEHLEKGDVILIPPGSLPPTDGVVVSGHTAFDESSLTGESRPIKKGPGDEVFTGTTNLSGAITIRITTTAGETMLEKIMRAVSEASGHKAPIEKLAETLTGVFVPTIVYLAIVILVIWLSLAGANVLTGHGDGKGGGEYFFAIEFAIATLVVACPCGIGLAVPCANAVGTGLVAKAGVLATTGGEAFLGATQISIVVLDKTGTLTIGKSTVTDQRHWPVPSGSGGGDTGSALSPVHMDAMVREVERGSTHPLAQGIVAELDQKLSASSHGTVEVKSTEEVAGRGVVSTVEIDGESTNILIGNAALLSDHGVVLDPQQEQVINAWSEDAKSVVLVAIRPSHLSLHPTNPFRMVAAYGLSDPPRESTSPALAALRGMGMQVKMLSGDNRATAIAVGKTIGISPEDVIADVSPQGKADIVRSLQSAGSPFPPPPSSRLSTWLSHLPLPRVRTKAVHPRRVIFVGDGLNDSVALAAADVSVAMGHGSQATLAGSDFVLLSSSLAALPTLLRLSRKITQRQKLNLAWACVFNIVCLPFAAGLFYPAGGIRLSPVWSAVIMACSSLSVVCSSLALRWGI</sequence>
<feature type="transmembrane region" description="Helical" evidence="10">
    <location>
        <begin position="708"/>
        <end position="731"/>
    </location>
</feature>
<feature type="transmembrane region" description="Helical" evidence="10">
    <location>
        <begin position="668"/>
        <end position="688"/>
    </location>
</feature>
<feature type="transmembrane region" description="Helical" evidence="10">
    <location>
        <begin position="476"/>
        <end position="495"/>
    </location>
</feature>
<reference evidence="13" key="1">
    <citation type="submission" date="2023-02" db="EMBL/GenBank/DDBJ databases">
        <title>Identification and recombinant expression of a fungal hydrolase from Papiliotrema laurentii that hydrolyzes apple cutin and clears colloidal polyester polyurethane.</title>
        <authorList>
            <consortium name="DOE Joint Genome Institute"/>
            <person name="Roman V.A."/>
            <person name="Bojanowski C."/>
            <person name="Crable B.R."/>
            <person name="Wagner D.N."/>
            <person name="Hung C.S."/>
            <person name="Nadeau L.J."/>
            <person name="Schratz L."/>
            <person name="Haridas S."/>
            <person name="Pangilinan J."/>
            <person name="Lipzen A."/>
            <person name="Na H."/>
            <person name="Yan M."/>
            <person name="Ng V."/>
            <person name="Grigoriev I.V."/>
            <person name="Spatafora J.W."/>
            <person name="Barlow D."/>
            <person name="Biffinger J."/>
            <person name="Kelley-Loughnane N."/>
            <person name="Varaljay V.A."/>
            <person name="Crookes-Goodson W.J."/>
        </authorList>
    </citation>
    <scope>NUCLEOTIDE SEQUENCE</scope>
    <source>
        <strain evidence="13">5307AH</strain>
    </source>
</reference>
<dbReference type="SUPFAM" id="SSF55008">
    <property type="entry name" value="HMA, heavy metal-associated domain"/>
    <property type="match status" value="2"/>
</dbReference>
<dbReference type="SFLD" id="SFLDS00003">
    <property type="entry name" value="Haloacid_Dehalogenase"/>
    <property type="match status" value="1"/>
</dbReference>
<evidence type="ECO:0000256" key="2">
    <source>
        <dbReference type="ARBA" id="ARBA00006024"/>
    </source>
</evidence>
<dbReference type="PROSITE" id="PS01047">
    <property type="entry name" value="HMA_1"/>
    <property type="match status" value="2"/>
</dbReference>
<dbReference type="SUPFAM" id="SSF81660">
    <property type="entry name" value="Metal cation-transporting ATPase, ATP-binding domain N"/>
    <property type="match status" value="1"/>
</dbReference>
<dbReference type="InterPro" id="IPR017969">
    <property type="entry name" value="Heavy-metal-associated_CS"/>
</dbReference>
<name>A0AAD9FTD3_PAPLA</name>
<accession>A0AAD9FTD3</accession>
<dbReference type="AlphaFoldDB" id="A0AAD9FTD3"/>
<dbReference type="InterPro" id="IPR023298">
    <property type="entry name" value="ATPase_P-typ_TM_dom_sf"/>
</dbReference>
<keyword evidence="14" id="KW-1185">Reference proteome</keyword>
<evidence type="ECO:0000256" key="5">
    <source>
        <dbReference type="ARBA" id="ARBA00022741"/>
    </source>
</evidence>
<dbReference type="GO" id="GO:0016020">
    <property type="term" value="C:membrane"/>
    <property type="evidence" value="ECO:0007669"/>
    <property type="project" value="UniProtKB-SubCell"/>
</dbReference>
<evidence type="ECO:0000256" key="11">
    <source>
        <dbReference type="SAM" id="MobiDB-lite"/>
    </source>
</evidence>
<evidence type="ECO:0000259" key="12">
    <source>
        <dbReference type="PROSITE" id="PS50846"/>
    </source>
</evidence>
<comment type="similarity">
    <text evidence="2 10">Belongs to the cation transport ATPase (P-type) (TC 3.A.3) family. Type IB subfamily.</text>
</comment>
<dbReference type="GO" id="GO:0055070">
    <property type="term" value="P:copper ion homeostasis"/>
    <property type="evidence" value="ECO:0007669"/>
    <property type="project" value="TreeGrafter"/>
</dbReference>
<feature type="transmembrane region" description="Helical" evidence="10">
    <location>
        <begin position="445"/>
        <end position="464"/>
    </location>
</feature>
<dbReference type="Proteomes" id="UP001182556">
    <property type="component" value="Unassembled WGS sequence"/>
</dbReference>
<dbReference type="PANTHER" id="PTHR43520:SF32">
    <property type="entry name" value="COPPER RESISTANCE P-TYPE ATPASE (EUROFUNG)"/>
    <property type="match status" value="1"/>
</dbReference>
<feature type="transmembrane region" description="Helical" evidence="10">
    <location>
        <begin position="379"/>
        <end position="400"/>
    </location>
</feature>
<dbReference type="InterPro" id="IPR023214">
    <property type="entry name" value="HAD_sf"/>
</dbReference>
<keyword evidence="9 10" id="KW-0472">Membrane</keyword>
<dbReference type="GO" id="GO:0016887">
    <property type="term" value="F:ATP hydrolysis activity"/>
    <property type="evidence" value="ECO:0007669"/>
    <property type="project" value="InterPro"/>
</dbReference>
<evidence type="ECO:0000256" key="4">
    <source>
        <dbReference type="ARBA" id="ARBA00022723"/>
    </source>
</evidence>
<dbReference type="FunFam" id="3.30.70.100:FF:000001">
    <property type="entry name" value="ATPase copper transporting beta"/>
    <property type="match status" value="1"/>
</dbReference>
<evidence type="ECO:0000256" key="8">
    <source>
        <dbReference type="ARBA" id="ARBA00022989"/>
    </source>
</evidence>
<evidence type="ECO:0000313" key="13">
    <source>
        <dbReference type="EMBL" id="KAK1925788.1"/>
    </source>
</evidence>
<dbReference type="NCBIfam" id="TIGR01525">
    <property type="entry name" value="ATPase-IB_hvy"/>
    <property type="match status" value="1"/>
</dbReference>
<dbReference type="PROSITE" id="PS01229">
    <property type="entry name" value="COF_2"/>
    <property type="match status" value="1"/>
</dbReference>
<dbReference type="SFLD" id="SFLDG00002">
    <property type="entry name" value="C1.7:_P-type_atpase_like"/>
    <property type="match status" value="1"/>
</dbReference>
<dbReference type="InterPro" id="IPR036163">
    <property type="entry name" value="HMA_dom_sf"/>
</dbReference>
<dbReference type="PROSITE" id="PS50846">
    <property type="entry name" value="HMA_2"/>
    <property type="match status" value="1"/>
</dbReference>
<evidence type="ECO:0000256" key="6">
    <source>
        <dbReference type="ARBA" id="ARBA00022840"/>
    </source>
</evidence>
<feature type="transmembrane region" description="Helical" evidence="10">
    <location>
        <begin position="1117"/>
        <end position="1138"/>
    </location>
</feature>
<dbReference type="GO" id="GO:0043682">
    <property type="term" value="F:P-type divalent copper transporter activity"/>
    <property type="evidence" value="ECO:0007669"/>
    <property type="project" value="TreeGrafter"/>
</dbReference>
<feature type="region of interest" description="Disordered" evidence="11">
    <location>
        <begin position="535"/>
        <end position="559"/>
    </location>
</feature>
<dbReference type="InterPro" id="IPR027256">
    <property type="entry name" value="P-typ_ATPase_IB"/>
</dbReference>
<protein>
    <submittedName>
        <fullName evidence="13">Copper-exporting ATPase</fullName>
    </submittedName>
</protein>
<feature type="transmembrane region" description="Helical" evidence="10">
    <location>
        <begin position="1089"/>
        <end position="1111"/>
    </location>
</feature>
<dbReference type="EMBL" id="JAODAN010000003">
    <property type="protein sequence ID" value="KAK1925788.1"/>
    <property type="molecule type" value="Genomic_DNA"/>
</dbReference>
<feature type="transmembrane region" description="Helical" evidence="10">
    <location>
        <begin position="333"/>
        <end position="359"/>
    </location>
</feature>
<evidence type="ECO:0000313" key="14">
    <source>
        <dbReference type="Proteomes" id="UP001182556"/>
    </source>
</evidence>
<dbReference type="Pfam" id="PF00702">
    <property type="entry name" value="Hydrolase"/>
    <property type="match status" value="1"/>
</dbReference>
<dbReference type="SUPFAM" id="SSF56784">
    <property type="entry name" value="HAD-like"/>
    <property type="match status" value="1"/>
</dbReference>
<dbReference type="Gene3D" id="3.40.50.1000">
    <property type="entry name" value="HAD superfamily/HAD-like"/>
    <property type="match status" value="1"/>
</dbReference>
<dbReference type="InterPro" id="IPR001757">
    <property type="entry name" value="P_typ_ATPase"/>
</dbReference>
<dbReference type="Gene3D" id="3.40.1110.10">
    <property type="entry name" value="Calcium-transporting ATPase, cytoplasmic domain N"/>
    <property type="match status" value="1"/>
</dbReference>
<dbReference type="GO" id="GO:0005507">
    <property type="term" value="F:copper ion binding"/>
    <property type="evidence" value="ECO:0007669"/>
    <property type="project" value="TreeGrafter"/>
</dbReference>
<dbReference type="NCBIfam" id="TIGR01494">
    <property type="entry name" value="ATPase_P-type"/>
    <property type="match status" value="1"/>
</dbReference>
<comment type="caution">
    <text evidence="13">The sequence shown here is derived from an EMBL/GenBank/DDBJ whole genome shotgun (WGS) entry which is preliminary data.</text>
</comment>
<evidence type="ECO:0000256" key="3">
    <source>
        <dbReference type="ARBA" id="ARBA00022692"/>
    </source>
</evidence>
<dbReference type="CDD" id="cd00371">
    <property type="entry name" value="HMA"/>
    <property type="match status" value="2"/>
</dbReference>
<dbReference type="SUPFAM" id="SSF81653">
    <property type="entry name" value="Calcium ATPase, transduction domain A"/>
    <property type="match status" value="1"/>
</dbReference>
<dbReference type="Pfam" id="PF00122">
    <property type="entry name" value="E1-E2_ATPase"/>
    <property type="match status" value="1"/>
</dbReference>
<evidence type="ECO:0000256" key="1">
    <source>
        <dbReference type="ARBA" id="ARBA00004141"/>
    </source>
</evidence>
<dbReference type="InterPro" id="IPR059000">
    <property type="entry name" value="ATPase_P-type_domA"/>
</dbReference>
<comment type="subcellular location">
    <subcellularLocation>
        <location evidence="1">Membrane</location>
        <topology evidence="1">Multi-pass membrane protein</topology>
    </subcellularLocation>
</comment>
<dbReference type="InterPro" id="IPR023299">
    <property type="entry name" value="ATPase_P-typ_cyto_dom_N"/>
</dbReference>
<evidence type="ECO:0000256" key="7">
    <source>
        <dbReference type="ARBA" id="ARBA00022967"/>
    </source>
</evidence>
<keyword evidence="4 10" id="KW-0479">Metal-binding</keyword>
<keyword evidence="3 10" id="KW-0812">Transmembrane</keyword>
<dbReference type="SUPFAM" id="SSF81665">
    <property type="entry name" value="Calcium ATPase, transmembrane domain M"/>
    <property type="match status" value="1"/>
</dbReference>
<evidence type="ECO:0000256" key="9">
    <source>
        <dbReference type="ARBA" id="ARBA00023136"/>
    </source>
</evidence>
<keyword evidence="5 10" id="KW-0547">Nucleotide-binding</keyword>
<dbReference type="InterPro" id="IPR018303">
    <property type="entry name" value="ATPase_P-typ_P_site"/>
</dbReference>
<keyword evidence="6 10" id="KW-0067">ATP-binding</keyword>
<feature type="compositionally biased region" description="Polar residues" evidence="11">
    <location>
        <begin position="535"/>
        <end position="547"/>
    </location>
</feature>
<dbReference type="Pfam" id="PF00403">
    <property type="entry name" value="HMA"/>
    <property type="match status" value="2"/>
</dbReference>
<dbReference type="Gene3D" id="2.70.150.10">
    <property type="entry name" value="Calcium-transporting ATPase, cytoplasmic transduction domain A"/>
    <property type="match status" value="1"/>
</dbReference>
<evidence type="ECO:0000256" key="10">
    <source>
        <dbReference type="RuleBase" id="RU362081"/>
    </source>
</evidence>
<dbReference type="Gene3D" id="3.30.70.100">
    <property type="match status" value="2"/>
</dbReference>
<dbReference type="InterPro" id="IPR008250">
    <property type="entry name" value="ATPase_P-typ_transduc_dom_A_sf"/>
</dbReference>
<dbReference type="SFLD" id="SFLDF00027">
    <property type="entry name" value="p-type_atpase"/>
    <property type="match status" value="1"/>
</dbReference>
<dbReference type="InterPro" id="IPR006121">
    <property type="entry name" value="HMA_dom"/>
</dbReference>
<gene>
    <name evidence="13" type="ORF">DB88DRAFT_451424</name>
</gene>
<proteinExistence type="inferred from homology"/>
<keyword evidence="7" id="KW-1278">Translocase</keyword>
<feature type="domain" description="HMA" evidence="12">
    <location>
        <begin position="163"/>
        <end position="228"/>
    </location>
</feature>
<dbReference type="PRINTS" id="PR00119">
    <property type="entry name" value="CATATPASE"/>
</dbReference>
<dbReference type="InterPro" id="IPR036412">
    <property type="entry name" value="HAD-like_sf"/>
</dbReference>
<dbReference type="GO" id="GO:0005524">
    <property type="term" value="F:ATP binding"/>
    <property type="evidence" value="ECO:0007669"/>
    <property type="project" value="UniProtKB-UniRule"/>
</dbReference>
<dbReference type="InterPro" id="IPR044492">
    <property type="entry name" value="P_typ_ATPase_HD_dom"/>
</dbReference>
<keyword evidence="8 10" id="KW-1133">Transmembrane helix</keyword>
<organism evidence="13 14">
    <name type="scientific">Papiliotrema laurentii</name>
    <name type="common">Cryptococcus laurentii</name>
    <dbReference type="NCBI Taxonomy" id="5418"/>
    <lineage>
        <taxon>Eukaryota</taxon>
        <taxon>Fungi</taxon>
        <taxon>Dikarya</taxon>
        <taxon>Basidiomycota</taxon>
        <taxon>Agaricomycotina</taxon>
        <taxon>Tremellomycetes</taxon>
        <taxon>Tremellales</taxon>
        <taxon>Rhynchogastremaceae</taxon>
        <taxon>Papiliotrema</taxon>
    </lineage>
</organism>
<dbReference type="PANTHER" id="PTHR43520">
    <property type="entry name" value="ATP7, ISOFORM B"/>
    <property type="match status" value="1"/>
</dbReference>